<feature type="region of interest" description="Disordered" evidence="1">
    <location>
        <begin position="1"/>
        <end position="140"/>
    </location>
</feature>
<feature type="compositionally biased region" description="Basic and acidic residues" evidence="1">
    <location>
        <begin position="34"/>
        <end position="45"/>
    </location>
</feature>
<accession>A0A117EGC7</accession>
<organism evidence="2 3">
    <name type="scientific">Streptomyces scabiei</name>
    <dbReference type="NCBI Taxonomy" id="1930"/>
    <lineage>
        <taxon>Bacteria</taxon>
        <taxon>Bacillati</taxon>
        <taxon>Actinomycetota</taxon>
        <taxon>Actinomycetes</taxon>
        <taxon>Kitasatosporales</taxon>
        <taxon>Streptomycetaceae</taxon>
        <taxon>Streptomyces</taxon>
    </lineage>
</organism>
<reference evidence="3" key="3">
    <citation type="submission" date="2016-02" db="EMBL/GenBank/DDBJ databases">
        <title>Draft genome of pathogenic Streptomyces sp. in Japan.</title>
        <authorList>
            <person name="Tomihama T."/>
            <person name="Ikenaga M."/>
            <person name="Sakai M."/>
            <person name="Okubo T."/>
            <person name="Ikeda S."/>
        </authorList>
    </citation>
    <scope>NUCLEOTIDE SEQUENCE [LARGE SCALE GENOMIC DNA]</scope>
    <source>
        <strain evidence="3">S58</strain>
    </source>
</reference>
<dbReference type="Proteomes" id="UP000067448">
    <property type="component" value="Unassembled WGS sequence"/>
</dbReference>
<protein>
    <submittedName>
        <fullName evidence="2">Uncharacterized protein</fullName>
    </submittedName>
</protein>
<feature type="compositionally biased region" description="Basic residues" evidence="1">
    <location>
        <begin position="86"/>
        <end position="95"/>
    </location>
</feature>
<proteinExistence type="predicted"/>
<feature type="compositionally biased region" description="Gly residues" evidence="1">
    <location>
        <begin position="1"/>
        <end position="16"/>
    </location>
</feature>
<gene>
    <name evidence="2" type="ORF">SsS58_07392</name>
</gene>
<dbReference type="AlphaFoldDB" id="A0A117EGC7"/>
<dbReference type="EMBL" id="BCMM01000048">
    <property type="protein sequence ID" value="GAQ66952.1"/>
    <property type="molecule type" value="Genomic_DNA"/>
</dbReference>
<reference evidence="3" key="1">
    <citation type="submission" date="2015-11" db="EMBL/GenBank/DDBJ databases">
        <authorList>
            <consortium name="Cross-ministerial Strategic Innovation Promotion Program (SIP) consortium"/>
            <person name="Tomihama T."/>
            <person name="Ikenaga M."/>
            <person name="Sakai M."/>
            <person name="Okubo T."/>
            <person name="Ikeda S."/>
        </authorList>
    </citation>
    <scope>NUCLEOTIDE SEQUENCE [LARGE SCALE GENOMIC DNA]</scope>
    <source>
        <strain evidence="3">S58</strain>
    </source>
</reference>
<sequence>MGGGEGRAHGGVPGGAGRKRGQQPVRADGAPLGDRAEPRLRERGPGRRRGLPPVGAQLGEARSGARDARRRVCARALQEPGGGRERRGRHVRRAQPHQQGQAPAGRPPRHRAQRGRPRHRTERRGVVRTGGRPGGHAHHRVDPVAARAERAAQLRHRHVALPVTPGGQDRAQLPGEVGARLGLVREEGADPGGDRHRGGELGVGRARVAVQEPDVAEHDTPMAYGQADTAPEDPRGRGRRDADRGRRPGDAEALEPLPHRRRRTAGQDRAGADRVHGRGIEVALAVVRAEGDQLEVAVLQRRRGAEQLGDLVDEVLVLTHRVGRCVFRRHRGILPYAPGPFIHLSEICGTDA</sequence>
<evidence type="ECO:0000313" key="3">
    <source>
        <dbReference type="Proteomes" id="UP000067448"/>
    </source>
</evidence>
<feature type="compositionally biased region" description="Basic residues" evidence="1">
    <location>
        <begin position="107"/>
        <end position="122"/>
    </location>
</feature>
<feature type="region of interest" description="Disordered" evidence="1">
    <location>
        <begin position="215"/>
        <end position="274"/>
    </location>
</feature>
<reference evidence="2 3" key="2">
    <citation type="journal article" date="2016" name="Genome Announc.">
        <title>Draft Genome Sequences of Streptomyces scabiei S58, Streptomyces turgidiscabies T45, and Streptomyces acidiscabies a10, the Pathogens of Potato Common Scab, Isolated in Japan.</title>
        <authorList>
            <person name="Tomihama T."/>
            <person name="Nishi Y."/>
            <person name="Sakai M."/>
            <person name="Ikenaga M."/>
            <person name="Okubo T."/>
            <person name="Ikeda S."/>
        </authorList>
    </citation>
    <scope>NUCLEOTIDE SEQUENCE [LARGE SCALE GENOMIC DNA]</scope>
    <source>
        <strain evidence="2 3">S58</strain>
    </source>
</reference>
<name>A0A117EGC7_STRSC</name>
<evidence type="ECO:0000313" key="2">
    <source>
        <dbReference type="EMBL" id="GAQ66952.1"/>
    </source>
</evidence>
<evidence type="ECO:0000256" key="1">
    <source>
        <dbReference type="SAM" id="MobiDB-lite"/>
    </source>
</evidence>
<comment type="caution">
    <text evidence="2">The sequence shown here is derived from an EMBL/GenBank/DDBJ whole genome shotgun (WGS) entry which is preliminary data.</text>
</comment>
<feature type="compositionally biased region" description="Basic and acidic residues" evidence="1">
    <location>
        <begin position="232"/>
        <end position="250"/>
    </location>
</feature>